<feature type="domain" description="KTSC" evidence="1">
    <location>
        <begin position="8"/>
        <end position="64"/>
    </location>
</feature>
<name>A0A6N7LD44_SINTE</name>
<protein>
    <submittedName>
        <fullName evidence="2">KTSC domain-containing protein</fullName>
    </submittedName>
</protein>
<accession>A0A6N7LD44</accession>
<reference evidence="2 3" key="1">
    <citation type="journal article" date="2013" name="Genome Biol.">
        <title>Comparative genomics of the core and accessory genomes of 48 Sinorhizobium strains comprising five genospecies.</title>
        <authorList>
            <person name="Sugawara M."/>
            <person name="Epstein B."/>
            <person name="Badgley B.D."/>
            <person name="Unno T."/>
            <person name="Xu L."/>
            <person name="Reese J."/>
            <person name="Gyaneshwar P."/>
            <person name="Denny R."/>
            <person name="Mudge J."/>
            <person name="Bharti A.K."/>
            <person name="Farmer A.D."/>
            <person name="May G.D."/>
            <person name="Woodward J.E."/>
            <person name="Medigue C."/>
            <person name="Vallenet D."/>
            <person name="Lajus A."/>
            <person name="Rouy Z."/>
            <person name="Martinez-Vaz B."/>
            <person name="Tiffin P."/>
            <person name="Young N.D."/>
            <person name="Sadowsky M.J."/>
        </authorList>
    </citation>
    <scope>NUCLEOTIDE SEQUENCE [LARGE SCALE GENOMIC DNA]</scope>
    <source>
        <strain evidence="2 3">USDA4894</strain>
    </source>
</reference>
<keyword evidence="3" id="KW-1185">Reference proteome</keyword>
<dbReference type="Proteomes" id="UP000439983">
    <property type="component" value="Unassembled WGS sequence"/>
</dbReference>
<dbReference type="InterPro" id="IPR025309">
    <property type="entry name" value="KTSC_dom"/>
</dbReference>
<dbReference type="AlphaFoldDB" id="A0A6N7LD44"/>
<gene>
    <name evidence="2" type="ORF">GHK62_13700</name>
</gene>
<evidence type="ECO:0000313" key="3">
    <source>
        <dbReference type="Proteomes" id="UP000439983"/>
    </source>
</evidence>
<evidence type="ECO:0000259" key="1">
    <source>
        <dbReference type="Pfam" id="PF13619"/>
    </source>
</evidence>
<dbReference type="RefSeq" id="WP_153439726.1">
    <property type="nucleotide sequence ID" value="NZ_JACIGA010000024.1"/>
</dbReference>
<evidence type="ECO:0000313" key="2">
    <source>
        <dbReference type="EMBL" id="MQX15777.1"/>
    </source>
</evidence>
<dbReference type="Pfam" id="PF13619">
    <property type="entry name" value="KTSC"/>
    <property type="match status" value="1"/>
</dbReference>
<organism evidence="2 3">
    <name type="scientific">Sinorhizobium terangae</name>
    <dbReference type="NCBI Taxonomy" id="110322"/>
    <lineage>
        <taxon>Bacteria</taxon>
        <taxon>Pseudomonadati</taxon>
        <taxon>Pseudomonadota</taxon>
        <taxon>Alphaproteobacteria</taxon>
        <taxon>Hyphomicrobiales</taxon>
        <taxon>Rhizobiaceae</taxon>
        <taxon>Sinorhizobium/Ensifer group</taxon>
        <taxon>Sinorhizobium</taxon>
    </lineage>
</organism>
<comment type="caution">
    <text evidence="2">The sequence shown here is derived from an EMBL/GenBank/DDBJ whole genome shotgun (WGS) entry which is preliminary data.</text>
</comment>
<dbReference type="EMBL" id="WITC01000055">
    <property type="protein sequence ID" value="MQX15777.1"/>
    <property type="molecule type" value="Genomic_DNA"/>
</dbReference>
<sequence length="70" mass="7971">MIRDPVASSTVVSIGYDQATETLEVEFLNGGVYQYYNVGQVVYDEFLTAPSKGQYLYLNIRNFYPYSRVG</sequence>
<proteinExistence type="predicted"/>